<dbReference type="EMBL" id="JACHGW010000001">
    <property type="protein sequence ID" value="MBB6049180.1"/>
    <property type="molecule type" value="Genomic_DNA"/>
</dbReference>
<evidence type="ECO:0000256" key="3">
    <source>
        <dbReference type="ARBA" id="ARBA00022448"/>
    </source>
</evidence>
<protein>
    <submittedName>
        <fullName evidence="10">Outer membrane protein TolC</fullName>
    </submittedName>
</protein>
<proteinExistence type="inferred from homology"/>
<keyword evidence="6" id="KW-0472">Membrane</keyword>
<organism evidence="10 11">
    <name type="scientific">Armatimonas rosea</name>
    <dbReference type="NCBI Taxonomy" id="685828"/>
    <lineage>
        <taxon>Bacteria</taxon>
        <taxon>Bacillati</taxon>
        <taxon>Armatimonadota</taxon>
        <taxon>Armatimonadia</taxon>
        <taxon>Armatimonadales</taxon>
        <taxon>Armatimonadaceae</taxon>
        <taxon>Armatimonas</taxon>
    </lineage>
</organism>
<evidence type="ECO:0000256" key="7">
    <source>
        <dbReference type="ARBA" id="ARBA00023237"/>
    </source>
</evidence>
<dbReference type="GO" id="GO:0015562">
    <property type="term" value="F:efflux transmembrane transporter activity"/>
    <property type="evidence" value="ECO:0007669"/>
    <property type="project" value="InterPro"/>
</dbReference>
<dbReference type="GO" id="GO:0015288">
    <property type="term" value="F:porin activity"/>
    <property type="evidence" value="ECO:0007669"/>
    <property type="project" value="TreeGrafter"/>
</dbReference>
<dbReference type="InterPro" id="IPR003423">
    <property type="entry name" value="OMP_efflux"/>
</dbReference>
<evidence type="ECO:0000256" key="6">
    <source>
        <dbReference type="ARBA" id="ARBA00023136"/>
    </source>
</evidence>
<keyword evidence="5" id="KW-0812">Transmembrane</keyword>
<feature type="signal peptide" evidence="9">
    <location>
        <begin position="1"/>
        <end position="20"/>
    </location>
</feature>
<feature type="compositionally biased region" description="Low complexity" evidence="8">
    <location>
        <begin position="124"/>
        <end position="135"/>
    </location>
</feature>
<dbReference type="RefSeq" id="WP_184192796.1">
    <property type="nucleotide sequence ID" value="NZ_JACHGW010000001.1"/>
</dbReference>
<comment type="caution">
    <text evidence="10">The sequence shown here is derived from an EMBL/GenBank/DDBJ whole genome shotgun (WGS) entry which is preliminary data.</text>
</comment>
<dbReference type="PANTHER" id="PTHR30026">
    <property type="entry name" value="OUTER MEMBRANE PROTEIN TOLC"/>
    <property type="match status" value="1"/>
</dbReference>
<dbReference type="Gene3D" id="1.20.1600.10">
    <property type="entry name" value="Outer membrane efflux proteins (OEP)"/>
    <property type="match status" value="1"/>
</dbReference>
<keyword evidence="7" id="KW-0998">Cell outer membrane</keyword>
<evidence type="ECO:0000313" key="11">
    <source>
        <dbReference type="Proteomes" id="UP000520814"/>
    </source>
</evidence>
<dbReference type="SUPFAM" id="SSF56954">
    <property type="entry name" value="Outer membrane efflux proteins (OEP)"/>
    <property type="match status" value="1"/>
</dbReference>
<dbReference type="InterPro" id="IPR051906">
    <property type="entry name" value="TolC-like"/>
</dbReference>
<dbReference type="Pfam" id="PF02321">
    <property type="entry name" value="OEP"/>
    <property type="match status" value="2"/>
</dbReference>
<evidence type="ECO:0000256" key="9">
    <source>
        <dbReference type="SAM" id="SignalP"/>
    </source>
</evidence>
<dbReference type="GO" id="GO:0009279">
    <property type="term" value="C:cell outer membrane"/>
    <property type="evidence" value="ECO:0007669"/>
    <property type="project" value="UniProtKB-SubCell"/>
</dbReference>
<feature type="compositionally biased region" description="Polar residues" evidence="8">
    <location>
        <begin position="103"/>
        <end position="113"/>
    </location>
</feature>
<gene>
    <name evidence="10" type="ORF">HNQ39_000942</name>
</gene>
<feature type="chain" id="PRO_5031284621" evidence="9">
    <location>
        <begin position="21"/>
        <end position="481"/>
    </location>
</feature>
<evidence type="ECO:0000256" key="8">
    <source>
        <dbReference type="SAM" id="MobiDB-lite"/>
    </source>
</evidence>
<comment type="similarity">
    <text evidence="2">Belongs to the outer membrane factor (OMF) (TC 1.B.17) family.</text>
</comment>
<evidence type="ECO:0000256" key="5">
    <source>
        <dbReference type="ARBA" id="ARBA00022692"/>
    </source>
</evidence>
<dbReference type="PANTHER" id="PTHR30026:SF20">
    <property type="entry name" value="OUTER MEMBRANE PROTEIN TOLC"/>
    <property type="match status" value="1"/>
</dbReference>
<reference evidence="10 11" key="1">
    <citation type="submission" date="2020-08" db="EMBL/GenBank/DDBJ databases">
        <title>Genomic Encyclopedia of Type Strains, Phase IV (KMG-IV): sequencing the most valuable type-strain genomes for metagenomic binning, comparative biology and taxonomic classification.</title>
        <authorList>
            <person name="Goeker M."/>
        </authorList>
    </citation>
    <scope>NUCLEOTIDE SEQUENCE [LARGE SCALE GENOMIC DNA]</scope>
    <source>
        <strain evidence="10 11">DSM 23562</strain>
    </source>
</reference>
<feature type="region of interest" description="Disordered" evidence="8">
    <location>
        <begin position="98"/>
        <end position="141"/>
    </location>
</feature>
<name>A0A7W9SMP7_ARMRO</name>
<keyword evidence="9" id="KW-0732">Signal</keyword>
<keyword evidence="11" id="KW-1185">Reference proteome</keyword>
<dbReference type="GO" id="GO:1990281">
    <property type="term" value="C:efflux pump complex"/>
    <property type="evidence" value="ECO:0007669"/>
    <property type="project" value="TreeGrafter"/>
</dbReference>
<keyword evidence="4" id="KW-1134">Transmembrane beta strand</keyword>
<evidence type="ECO:0000256" key="2">
    <source>
        <dbReference type="ARBA" id="ARBA00007613"/>
    </source>
</evidence>
<dbReference type="Proteomes" id="UP000520814">
    <property type="component" value="Unassembled WGS sequence"/>
</dbReference>
<evidence type="ECO:0000256" key="1">
    <source>
        <dbReference type="ARBA" id="ARBA00004442"/>
    </source>
</evidence>
<sequence>MNHTLRLSLGLLLLATPALAQTSPPIKNLEDALRLAQEKSPSLRQSKERALKTQQTINQILSARKPQASLRATYTRLLNGGSGFGGGGASGGAGVTNPFPVLLQNTPPGTQPVQLPAATSRAESTTSTTTTTTTTGGFGSGTDLNQESVSLSITQNLDLAGVIKLANQLGDLELEVQALDYQRLLMDLKYSVRSGYYSLLRAESLVKVSAAAVAQSEEALRVARSQFNAGTVAQFDVLRAQTQLANNQQSLISARNQVMLSRNAFANSLGVDPSTPVELVAPTEMKEKDPLPELDEAKLIAAAWVARPEARQAEVSLTKAEKNIKLYGKGLSPSLGASLSTNYNPNPAFIGDKTTGSLSLGLTLPLSDGGSSKAQAEGARSDQRAAEIQREQYHNGIKAEVQQAIIAVRDAHERAQTAWSAVEQAREAYRIAQVRFREGVDTQLSVNDAQTSLTQSETNIVNARYDYLTALARLNRALGKE</sequence>
<dbReference type="AlphaFoldDB" id="A0A7W9SMP7"/>
<evidence type="ECO:0000256" key="4">
    <source>
        <dbReference type="ARBA" id="ARBA00022452"/>
    </source>
</evidence>
<keyword evidence="3" id="KW-0813">Transport</keyword>
<accession>A0A7W9SMP7</accession>
<evidence type="ECO:0000313" key="10">
    <source>
        <dbReference type="EMBL" id="MBB6049180.1"/>
    </source>
</evidence>
<comment type="subcellular location">
    <subcellularLocation>
        <location evidence="1">Cell outer membrane</location>
    </subcellularLocation>
</comment>